<dbReference type="InterPro" id="IPR001296">
    <property type="entry name" value="Glyco_trans_1"/>
</dbReference>
<dbReference type="Gene3D" id="3.40.50.2000">
    <property type="entry name" value="Glycogen Phosphorylase B"/>
    <property type="match status" value="2"/>
</dbReference>
<evidence type="ECO:0000313" key="6">
    <source>
        <dbReference type="Proteomes" id="UP000318053"/>
    </source>
</evidence>
<organism evidence="5 6">
    <name type="scientific">Allorhodopirellula solitaria</name>
    <dbReference type="NCBI Taxonomy" id="2527987"/>
    <lineage>
        <taxon>Bacteria</taxon>
        <taxon>Pseudomonadati</taxon>
        <taxon>Planctomycetota</taxon>
        <taxon>Planctomycetia</taxon>
        <taxon>Pirellulales</taxon>
        <taxon>Pirellulaceae</taxon>
        <taxon>Allorhodopirellula</taxon>
    </lineage>
</organism>
<keyword evidence="1 5" id="KW-0328">Glycosyltransferase</keyword>
<dbReference type="EC" id="2.4.1.301" evidence="5"/>
<dbReference type="RefSeq" id="WP_246113030.1">
    <property type="nucleotide sequence ID" value="NZ_SJPK01000015.1"/>
</dbReference>
<dbReference type="AlphaFoldDB" id="A0A5C5X002"/>
<dbReference type="GO" id="GO:0016757">
    <property type="term" value="F:glycosyltransferase activity"/>
    <property type="evidence" value="ECO:0007669"/>
    <property type="project" value="UniProtKB-KW"/>
</dbReference>
<dbReference type="EMBL" id="SJPK01000015">
    <property type="protein sequence ID" value="TWT56276.1"/>
    <property type="molecule type" value="Genomic_DNA"/>
</dbReference>
<keyword evidence="6" id="KW-1185">Reference proteome</keyword>
<proteinExistence type="predicted"/>
<evidence type="ECO:0000256" key="1">
    <source>
        <dbReference type="ARBA" id="ARBA00022676"/>
    </source>
</evidence>
<evidence type="ECO:0000313" key="5">
    <source>
        <dbReference type="EMBL" id="TWT56276.1"/>
    </source>
</evidence>
<dbReference type="InterPro" id="IPR028098">
    <property type="entry name" value="Glyco_trans_4-like_N"/>
</dbReference>
<name>A0A5C5X002_9BACT</name>
<evidence type="ECO:0000259" key="4">
    <source>
        <dbReference type="Pfam" id="PF13439"/>
    </source>
</evidence>
<dbReference type="PANTHER" id="PTHR12526">
    <property type="entry name" value="GLYCOSYLTRANSFERASE"/>
    <property type="match status" value="1"/>
</dbReference>
<keyword evidence="2 5" id="KW-0808">Transferase</keyword>
<dbReference type="CDD" id="cd03801">
    <property type="entry name" value="GT4_PimA-like"/>
    <property type="match status" value="1"/>
</dbReference>
<dbReference type="Proteomes" id="UP000318053">
    <property type="component" value="Unassembled WGS sequence"/>
</dbReference>
<gene>
    <name evidence="5" type="primary">kanE</name>
    <name evidence="5" type="ORF">CA85_44580</name>
</gene>
<feature type="domain" description="Glycosyl transferase family 1" evidence="3">
    <location>
        <begin position="186"/>
        <end position="352"/>
    </location>
</feature>
<dbReference type="Pfam" id="PF13439">
    <property type="entry name" value="Glyco_transf_4"/>
    <property type="match status" value="1"/>
</dbReference>
<dbReference type="PANTHER" id="PTHR12526:SF510">
    <property type="entry name" value="D-INOSITOL 3-PHOSPHATE GLYCOSYLTRANSFERASE"/>
    <property type="match status" value="1"/>
</dbReference>
<dbReference type="SUPFAM" id="SSF53756">
    <property type="entry name" value="UDP-Glycosyltransferase/glycogen phosphorylase"/>
    <property type="match status" value="1"/>
</dbReference>
<feature type="domain" description="Glycosyltransferase subfamily 4-like N-terminal" evidence="4">
    <location>
        <begin position="18"/>
        <end position="178"/>
    </location>
</feature>
<protein>
    <submittedName>
        <fullName evidence="5">Alpha-D-kanosaminyltransferase</fullName>
        <ecNumber evidence="5">2.4.1.301</ecNumber>
    </submittedName>
</protein>
<evidence type="ECO:0000256" key="2">
    <source>
        <dbReference type="ARBA" id="ARBA00022679"/>
    </source>
</evidence>
<reference evidence="5 6" key="1">
    <citation type="submission" date="2019-02" db="EMBL/GenBank/DDBJ databases">
        <title>Deep-cultivation of Planctomycetes and their phenomic and genomic characterization uncovers novel biology.</title>
        <authorList>
            <person name="Wiegand S."/>
            <person name="Jogler M."/>
            <person name="Boedeker C."/>
            <person name="Pinto D."/>
            <person name="Vollmers J."/>
            <person name="Rivas-Marin E."/>
            <person name="Kohn T."/>
            <person name="Peeters S.H."/>
            <person name="Heuer A."/>
            <person name="Rast P."/>
            <person name="Oberbeckmann S."/>
            <person name="Bunk B."/>
            <person name="Jeske O."/>
            <person name="Meyerdierks A."/>
            <person name="Storesund J.E."/>
            <person name="Kallscheuer N."/>
            <person name="Luecker S."/>
            <person name="Lage O.M."/>
            <person name="Pohl T."/>
            <person name="Merkel B.J."/>
            <person name="Hornburger P."/>
            <person name="Mueller R.-W."/>
            <person name="Bruemmer F."/>
            <person name="Labrenz M."/>
            <person name="Spormann A.M."/>
            <person name="Op Den Camp H."/>
            <person name="Overmann J."/>
            <person name="Amann R."/>
            <person name="Jetten M.S.M."/>
            <person name="Mascher T."/>
            <person name="Medema M.H."/>
            <person name="Devos D.P."/>
            <person name="Kaster A.-K."/>
            <person name="Ovreas L."/>
            <person name="Rohde M."/>
            <person name="Galperin M.Y."/>
            <person name="Jogler C."/>
        </authorList>
    </citation>
    <scope>NUCLEOTIDE SEQUENCE [LARGE SCALE GENOMIC DNA]</scope>
    <source>
        <strain evidence="5 6">CA85</strain>
    </source>
</reference>
<dbReference type="Pfam" id="PF00534">
    <property type="entry name" value="Glycos_transf_1"/>
    <property type="match status" value="1"/>
</dbReference>
<accession>A0A5C5X002</accession>
<sequence>MPESPLVMHARVVSGTGGGPEKTILNSPRFLNPLGYRSVCVYLRDPADSEFAAIEDRAAASAAPLIAVDDFGFSDWRILGRLREIVQEHQPAIWHGHDYKSNLLGLMLRRDHPMRLVTTVHGWVQKTWKTPLYYYIDRQCLPRYDEVICVSQDLYDDCIRLKVPNENLSLIDNAIALDDYELDMTRDDAKRELGVPPDQQLVVAVGRLSQEKGFDILVRAVANLIDGGVDVGLVIAGGGAEQGPLERLIASTGHGDRIRLLGFVQDPRTLYRAADLYVLSSRREGLPNVVLEAMAMGVPVVATEIAGMPKLIQHDVNGRLVAPDDLPALQGAIAELLGDAELRDRLSEAGRTTVEDRFSFSQRMQKVVGVYAATT</sequence>
<evidence type="ECO:0000259" key="3">
    <source>
        <dbReference type="Pfam" id="PF00534"/>
    </source>
</evidence>
<comment type="caution">
    <text evidence="5">The sequence shown here is derived from an EMBL/GenBank/DDBJ whole genome shotgun (WGS) entry which is preliminary data.</text>
</comment>